<gene>
    <name evidence="4" type="ORF">H8R25_14350</name>
</gene>
<sequence>MNFNFQNKITIALFLIAFQFSFAQKKDENIGSEVVNVVKPYTPTISDAFKVPESAVLEEEGNAKKETVKYAIFSFPVASTFTPSKGKAEGVEKTKKAHLYNNYATLGIGNYGTLNAELFVNQELGNNDYVGGMFRHLSSQGGIKGVELDNTYYNTAVDLTYGIKDSDLSWNVDLGYQNQLYNWYGSTLSPVDRSTLIGSIKPEHSYNTISLGSRINFNEGVFDNANFKFNHFTDSYGSSENRFYVKPSLRLEIMDELIKTNLIVDYVGGNFSKNKDGSNLEVIKYGYTNFGISPSFVIQQDDWTLNLGASVFYSRNNENSNNKLFVYPQVNASLKVVGDLMIFYTGAEGNLQQNTYMDFVNGNPFLTPTMENANAPGFIRPTDQQYDIFAGLKGKLTNNVSYNIKGSYVNVRNKALYKSNDYTSSTNENYGFGNGMQVVYDDMRTLSFSGDLKASFSEDVTFGINGTFIKFTNDFQQEAWNLPQVKLNSTIDFNVTEQWFAGAAVFFVGERKDTQVNSIFVTNAAPITLDSYFDVNAHVGYKYNEQLTAFIRANNITNQAYQTWLNYPVQGFQIVVGANYKFDF</sequence>
<accession>A0A923N2I1</accession>
<dbReference type="SUPFAM" id="SSF56935">
    <property type="entry name" value="Porins"/>
    <property type="match status" value="1"/>
</dbReference>
<dbReference type="Gene3D" id="2.40.170.20">
    <property type="entry name" value="TonB-dependent receptor, beta-barrel domain"/>
    <property type="match status" value="1"/>
</dbReference>
<comment type="subcellular location">
    <subcellularLocation>
        <location evidence="1">Cell outer membrane</location>
    </subcellularLocation>
</comment>
<name>A0A923N2I1_9FLAO</name>
<reference evidence="4 5" key="1">
    <citation type="submission" date="2020-08" db="EMBL/GenBank/DDBJ databases">
        <title>Description of novel Flavobacterium F-392 isolate.</title>
        <authorList>
            <person name="Saticioglu I.B."/>
            <person name="Duman M."/>
            <person name="Altun S."/>
        </authorList>
    </citation>
    <scope>NUCLEOTIDE SEQUENCE [LARGE SCALE GENOMIC DNA]</scope>
    <source>
        <strain evidence="4 5">F-392</strain>
    </source>
</reference>
<protein>
    <submittedName>
        <fullName evidence="4">TonB-dependent receptor</fullName>
    </submittedName>
</protein>
<proteinExistence type="predicted"/>
<keyword evidence="2" id="KW-0472">Membrane</keyword>
<dbReference type="InterPro" id="IPR036942">
    <property type="entry name" value="Beta-barrel_TonB_sf"/>
</dbReference>
<dbReference type="EMBL" id="JACRUL010000045">
    <property type="protein sequence ID" value="MBC5845610.1"/>
    <property type="molecule type" value="Genomic_DNA"/>
</dbReference>
<evidence type="ECO:0000256" key="2">
    <source>
        <dbReference type="ARBA" id="ARBA00023136"/>
    </source>
</evidence>
<organism evidence="4 5">
    <name type="scientific">Flavobacterium muglaense</name>
    <dbReference type="NCBI Taxonomy" id="2764716"/>
    <lineage>
        <taxon>Bacteria</taxon>
        <taxon>Pseudomonadati</taxon>
        <taxon>Bacteroidota</taxon>
        <taxon>Flavobacteriia</taxon>
        <taxon>Flavobacteriales</taxon>
        <taxon>Flavobacteriaceae</taxon>
        <taxon>Flavobacterium</taxon>
    </lineage>
</organism>
<evidence type="ECO:0000256" key="3">
    <source>
        <dbReference type="ARBA" id="ARBA00023237"/>
    </source>
</evidence>
<keyword evidence="3" id="KW-0998">Cell outer membrane</keyword>
<keyword evidence="5" id="KW-1185">Reference proteome</keyword>
<comment type="caution">
    <text evidence="4">The sequence shown here is derived from an EMBL/GenBank/DDBJ whole genome shotgun (WGS) entry which is preliminary data.</text>
</comment>
<dbReference type="GO" id="GO:0009279">
    <property type="term" value="C:cell outer membrane"/>
    <property type="evidence" value="ECO:0007669"/>
    <property type="project" value="UniProtKB-SubCell"/>
</dbReference>
<evidence type="ECO:0000256" key="1">
    <source>
        <dbReference type="ARBA" id="ARBA00004442"/>
    </source>
</evidence>
<evidence type="ECO:0000313" key="5">
    <source>
        <dbReference type="Proteomes" id="UP000641454"/>
    </source>
</evidence>
<dbReference type="AlphaFoldDB" id="A0A923N2I1"/>
<keyword evidence="4" id="KW-0675">Receptor</keyword>
<dbReference type="Proteomes" id="UP000641454">
    <property type="component" value="Unassembled WGS sequence"/>
</dbReference>
<dbReference type="RefSeq" id="WP_187020414.1">
    <property type="nucleotide sequence ID" value="NZ_JACRUK010000047.1"/>
</dbReference>
<evidence type="ECO:0000313" key="4">
    <source>
        <dbReference type="EMBL" id="MBC5845610.1"/>
    </source>
</evidence>